<reference evidence="2 3" key="1">
    <citation type="submission" date="2016-10" db="EMBL/GenBank/DDBJ databases">
        <authorList>
            <person name="de Groot N.N."/>
        </authorList>
    </citation>
    <scope>NUCLEOTIDE SEQUENCE [LARGE SCALE GENOMIC DNA]</scope>
    <source>
        <strain evidence="2 3">CGMCC 1.9156</strain>
    </source>
</reference>
<keyword evidence="1" id="KW-0812">Transmembrane</keyword>
<feature type="transmembrane region" description="Helical" evidence="1">
    <location>
        <begin position="101"/>
        <end position="118"/>
    </location>
</feature>
<feature type="transmembrane region" description="Helical" evidence="1">
    <location>
        <begin position="225"/>
        <end position="247"/>
    </location>
</feature>
<feature type="transmembrane region" description="Helical" evidence="1">
    <location>
        <begin position="342"/>
        <end position="359"/>
    </location>
</feature>
<organism evidence="2 3">
    <name type="scientific">Sunxiuqinia elliptica</name>
    <dbReference type="NCBI Taxonomy" id="655355"/>
    <lineage>
        <taxon>Bacteria</taxon>
        <taxon>Pseudomonadati</taxon>
        <taxon>Bacteroidota</taxon>
        <taxon>Bacteroidia</taxon>
        <taxon>Marinilabiliales</taxon>
        <taxon>Prolixibacteraceae</taxon>
        <taxon>Sunxiuqinia</taxon>
    </lineage>
</organism>
<dbReference type="InterPro" id="IPR018580">
    <property type="entry name" value="Uncharacterised_YfhO"/>
</dbReference>
<dbReference type="PANTHER" id="PTHR38454:SF1">
    <property type="entry name" value="INTEGRAL MEMBRANE PROTEIN"/>
    <property type="match status" value="1"/>
</dbReference>
<feature type="transmembrane region" description="Helical" evidence="1">
    <location>
        <begin position="123"/>
        <end position="144"/>
    </location>
</feature>
<gene>
    <name evidence="2" type="ORF">SAMN05216283_101718</name>
</gene>
<evidence type="ECO:0000256" key="1">
    <source>
        <dbReference type="SAM" id="Phobius"/>
    </source>
</evidence>
<dbReference type="AlphaFoldDB" id="A0A1I2CFN1"/>
<feature type="transmembrane region" description="Helical" evidence="1">
    <location>
        <begin position="496"/>
        <end position="514"/>
    </location>
</feature>
<dbReference type="STRING" id="655355.SAMN05216283_101718"/>
<dbReference type="PANTHER" id="PTHR38454">
    <property type="entry name" value="INTEGRAL MEMBRANE PROTEIN-RELATED"/>
    <property type="match status" value="1"/>
</dbReference>
<proteinExistence type="predicted"/>
<accession>A0A1I2CFN1</accession>
<dbReference type="Pfam" id="PF09586">
    <property type="entry name" value="YfhO"/>
    <property type="match status" value="1"/>
</dbReference>
<feature type="transmembrane region" description="Helical" evidence="1">
    <location>
        <begin position="406"/>
        <end position="427"/>
    </location>
</feature>
<feature type="transmembrane region" description="Helical" evidence="1">
    <location>
        <begin position="195"/>
        <end position="213"/>
    </location>
</feature>
<dbReference type="RefSeq" id="WP_093918431.1">
    <property type="nucleotide sequence ID" value="NZ_FONW01000001.1"/>
</dbReference>
<sequence>MTKIKGNRNIWIGFGIILFFILISFIYFSPQLEGKQLDTHDISMYKGGAKELNDFRDETGEEALWTNSMFGGMPGYLLSTKYPGNLVAKVQAFINVIPRPARYLILMLSLFFAMLWVLRVNPWVSAVGALSYGMFTFFFVIIGAGHMSKAHTLTYMALVVGGVLLAYKRNRWLGSLLASIGLALMLTAGHPQMTYYAGIMVAILGVAYLVDAVREKAIPAFLKTSSLLVVAALLAVGTNFGNLYTVYEYGKYSIRGESELTPDEDQTSGLDKSYILDYSYDLGEAMTAFIPRFKGGGMAEPLGEESHVYQFFEANQGKAQAKRISESLPLYWGSQPISSAPFYYGAVLCFLFVLGLFVVKGKDKWWLAGVVVAAFLLSLGKNFPGLSHFMIDYFPGYNKFRDVKNIIVIQQFAMAFLGVLAVRELYLKNLTPKELEKRLKYAWIVVGGLALVFALLPGLAGNFTAPSDARLMQAGWPEQLMDALRADRKMVLRTDAFKAFLFVTLAAGVIWLYLKQKIKATYALLAWAVLILVDVWPVNKRYLNNDDFVSSRKVETPFVASTADQEILKDTDPDYRVLNMAVNPFADAATSYFHKSIGGYHGAKMQRYQEVIEHHISPEMQQLGTRLQSVKTQADVEQVFEGLGAINMLNTRYVIYNPEAGPLYNEHALGNAWFVEEVDFVGSADEEIAALGEIDPSATAVVDERFSEALTAVSFNSGEQPVIKLEEYQPNYLKYEANVSSGTPLAVFSEIYYPKGWNAYIDGKLAEHVRVDYILRGLPIPSGKHTVEFKFEPKSYAIGNKVSLASSLILILSALALVFFEFKKKAKHEEETSGEA</sequence>
<name>A0A1I2CFN1_9BACT</name>
<feature type="transmembrane region" description="Helical" evidence="1">
    <location>
        <begin position="521"/>
        <end position="538"/>
    </location>
</feature>
<feature type="transmembrane region" description="Helical" evidence="1">
    <location>
        <begin position="366"/>
        <end position="386"/>
    </location>
</feature>
<evidence type="ECO:0000313" key="2">
    <source>
        <dbReference type="EMBL" id="SFE67096.1"/>
    </source>
</evidence>
<feature type="transmembrane region" description="Helical" evidence="1">
    <location>
        <begin position="172"/>
        <end position="189"/>
    </location>
</feature>
<evidence type="ECO:0000313" key="3">
    <source>
        <dbReference type="Proteomes" id="UP000198964"/>
    </source>
</evidence>
<keyword evidence="1" id="KW-0472">Membrane</keyword>
<feature type="transmembrane region" description="Helical" evidence="1">
    <location>
        <begin position="439"/>
        <end position="460"/>
    </location>
</feature>
<feature type="transmembrane region" description="Helical" evidence="1">
    <location>
        <begin position="9"/>
        <end position="28"/>
    </location>
</feature>
<feature type="transmembrane region" description="Helical" evidence="1">
    <location>
        <begin position="150"/>
        <end position="167"/>
    </location>
</feature>
<dbReference type="Proteomes" id="UP000198964">
    <property type="component" value="Unassembled WGS sequence"/>
</dbReference>
<protein>
    <submittedName>
        <fullName evidence="2">Membrane protein YfhO</fullName>
    </submittedName>
</protein>
<keyword evidence="3" id="KW-1185">Reference proteome</keyword>
<dbReference type="EMBL" id="FONW01000001">
    <property type="protein sequence ID" value="SFE67096.1"/>
    <property type="molecule type" value="Genomic_DNA"/>
</dbReference>
<keyword evidence="1" id="KW-1133">Transmembrane helix</keyword>
<feature type="transmembrane region" description="Helical" evidence="1">
    <location>
        <begin position="802"/>
        <end position="820"/>
    </location>
</feature>